<dbReference type="SUPFAM" id="SSF53756">
    <property type="entry name" value="UDP-Glycosyltransferase/glycogen phosphorylase"/>
    <property type="match status" value="1"/>
</dbReference>
<dbReference type="InterPro" id="IPR028098">
    <property type="entry name" value="Glyco_trans_4-like_N"/>
</dbReference>
<dbReference type="RefSeq" id="WP_303700945.1">
    <property type="nucleotide sequence ID" value="NZ_VSIV01000128.1"/>
</dbReference>
<dbReference type="Pfam" id="PF13439">
    <property type="entry name" value="Glyco_transf_4"/>
    <property type="match status" value="1"/>
</dbReference>
<organism evidence="3 4">
    <name type="scientific">Flexistipes sinusarabici</name>
    <dbReference type="NCBI Taxonomy" id="2352"/>
    <lineage>
        <taxon>Bacteria</taxon>
        <taxon>Pseudomonadati</taxon>
        <taxon>Deferribacterota</taxon>
        <taxon>Deferribacteres</taxon>
        <taxon>Deferribacterales</taxon>
        <taxon>Flexistipitaceae</taxon>
        <taxon>Flexistipes</taxon>
    </lineage>
</organism>
<accession>A0A5D0MME5</accession>
<gene>
    <name evidence="3" type="ORF">FXF49_05675</name>
</gene>
<dbReference type="AlphaFoldDB" id="A0A5D0MME5"/>
<feature type="domain" description="Glycosyltransferase subfamily 4-like N-terminal" evidence="2">
    <location>
        <begin position="16"/>
        <end position="151"/>
    </location>
</feature>
<dbReference type="PANTHER" id="PTHR46401:SF2">
    <property type="entry name" value="GLYCOSYLTRANSFERASE WBBK-RELATED"/>
    <property type="match status" value="1"/>
</dbReference>
<name>A0A5D0MME5_FLESI</name>
<evidence type="ECO:0000259" key="2">
    <source>
        <dbReference type="Pfam" id="PF13439"/>
    </source>
</evidence>
<dbReference type="Proteomes" id="UP000323337">
    <property type="component" value="Unassembled WGS sequence"/>
</dbReference>
<proteinExistence type="predicted"/>
<comment type="caution">
    <text evidence="3">The sequence shown here is derived from an EMBL/GenBank/DDBJ whole genome shotgun (WGS) entry which is preliminary data.</text>
</comment>
<reference evidence="3 4" key="1">
    <citation type="submission" date="2019-08" db="EMBL/GenBank/DDBJ databases">
        <title>Genomic characterization of a novel candidate phylum (ARYD3) from a high temperature, high salinity tertiary oil reservoir in north central Oklahoma, USA.</title>
        <authorList>
            <person name="Youssef N.H."/>
            <person name="Yadav A."/>
            <person name="Elshahed M.S."/>
        </authorList>
    </citation>
    <scope>NUCLEOTIDE SEQUENCE [LARGE SCALE GENOMIC DNA]</scope>
    <source>
        <strain evidence="3">ARYD1</strain>
    </source>
</reference>
<protein>
    <submittedName>
        <fullName evidence="3">Glycosyltransferase family 4 protein</fullName>
    </submittedName>
</protein>
<evidence type="ECO:0000313" key="4">
    <source>
        <dbReference type="Proteomes" id="UP000323337"/>
    </source>
</evidence>
<sequence length="369" mass="42858">MKVCVVSPVHTSNDVRVFHKVCKTLVKNEYEVVLYCRDKKNTVKDGVAIKSVPTLRRLFRFFYIPILFIRILREKAHCYHFNNPDALPLAILMKKMGFRVVYDTHEDFRKRILQREWIPIKFRKIISNMVFSLEKKLANIADGFFVTQEELTNIYDNAILLRNAPIIDQNFIDTVSTKSRYIVRQKPMAIYVGHSLTPARGVEQMINAIEIVNKEKEVGLWLIGKIERNYLEKISKLPGYKYVEHLSYMDYVDAMAYVKNADAGLVTILDVGDHKNSSANKLYEYMLFKTPFIASDFDKWKNEIGDLNAGIFVDPSSVNDIASAIKRIVGKETAKKNMGEIGQEYIMKEFNWNKEAKKLVNLYQRICNE</sequence>
<evidence type="ECO:0000313" key="3">
    <source>
        <dbReference type="EMBL" id="TYB33572.1"/>
    </source>
</evidence>
<dbReference type="PANTHER" id="PTHR46401">
    <property type="entry name" value="GLYCOSYLTRANSFERASE WBBK-RELATED"/>
    <property type="match status" value="1"/>
</dbReference>
<dbReference type="Gene3D" id="3.40.50.2000">
    <property type="entry name" value="Glycogen Phosphorylase B"/>
    <property type="match status" value="2"/>
</dbReference>
<dbReference type="Pfam" id="PF13692">
    <property type="entry name" value="Glyco_trans_1_4"/>
    <property type="match status" value="1"/>
</dbReference>
<dbReference type="GO" id="GO:0009103">
    <property type="term" value="P:lipopolysaccharide biosynthetic process"/>
    <property type="evidence" value="ECO:0007669"/>
    <property type="project" value="TreeGrafter"/>
</dbReference>
<evidence type="ECO:0000256" key="1">
    <source>
        <dbReference type="ARBA" id="ARBA00022679"/>
    </source>
</evidence>
<dbReference type="EMBL" id="VSIV01000128">
    <property type="protein sequence ID" value="TYB33572.1"/>
    <property type="molecule type" value="Genomic_DNA"/>
</dbReference>
<dbReference type="GO" id="GO:0016757">
    <property type="term" value="F:glycosyltransferase activity"/>
    <property type="evidence" value="ECO:0007669"/>
    <property type="project" value="TreeGrafter"/>
</dbReference>
<keyword evidence="1 3" id="KW-0808">Transferase</keyword>